<protein>
    <recommendedName>
        <fullName evidence="10">Flagellar protein FliL</fullName>
    </recommendedName>
</protein>
<keyword evidence="4" id="KW-1003">Cell membrane</keyword>
<comment type="similarity">
    <text evidence="3 10">Belongs to the FliL family.</text>
</comment>
<organism evidence="11 12">
    <name type="scientific">Jannaschia aquimarina</name>
    <dbReference type="NCBI Taxonomy" id="935700"/>
    <lineage>
        <taxon>Bacteria</taxon>
        <taxon>Pseudomonadati</taxon>
        <taxon>Pseudomonadota</taxon>
        <taxon>Alphaproteobacteria</taxon>
        <taxon>Rhodobacterales</taxon>
        <taxon>Roseobacteraceae</taxon>
        <taxon>Jannaschia</taxon>
    </lineage>
</organism>
<keyword evidence="8 10" id="KW-1133">Transmembrane helix</keyword>
<dbReference type="InterPro" id="IPR005503">
    <property type="entry name" value="FliL"/>
</dbReference>
<reference evidence="11 12" key="1">
    <citation type="submission" date="2015-02" db="EMBL/GenBank/DDBJ databases">
        <title>Genome Sequence of Jannaschia aquimarina DSM28248, a member of the Roseobacter clade.</title>
        <authorList>
            <person name="Voget S."/>
            <person name="Daniel R."/>
        </authorList>
    </citation>
    <scope>NUCLEOTIDE SEQUENCE [LARGE SCALE GENOMIC DNA]</scope>
    <source>
        <strain evidence="11 12">GSW-M26</strain>
    </source>
</reference>
<keyword evidence="12" id="KW-1185">Reference proteome</keyword>
<evidence type="ECO:0000256" key="8">
    <source>
        <dbReference type="ARBA" id="ARBA00022989"/>
    </source>
</evidence>
<evidence type="ECO:0000256" key="5">
    <source>
        <dbReference type="ARBA" id="ARBA00022500"/>
    </source>
</evidence>
<keyword evidence="10" id="KW-0997">Cell inner membrane</keyword>
<dbReference type="AlphaFoldDB" id="A0A0D1EBN4"/>
<evidence type="ECO:0000256" key="4">
    <source>
        <dbReference type="ARBA" id="ARBA00022475"/>
    </source>
</evidence>
<keyword evidence="9 10" id="KW-0472">Membrane</keyword>
<dbReference type="GO" id="GO:0006935">
    <property type="term" value="P:chemotaxis"/>
    <property type="evidence" value="ECO:0007669"/>
    <property type="project" value="UniProtKB-KW"/>
</dbReference>
<dbReference type="STRING" id="935700.jaqu_40800"/>
<dbReference type="EMBL" id="JYFE01000081">
    <property type="protein sequence ID" value="KIT14286.1"/>
    <property type="molecule type" value="Genomic_DNA"/>
</dbReference>
<accession>A0A0D1EBN4</accession>
<evidence type="ECO:0000313" key="12">
    <source>
        <dbReference type="Proteomes" id="UP000032232"/>
    </source>
</evidence>
<dbReference type="GO" id="GO:0005886">
    <property type="term" value="C:plasma membrane"/>
    <property type="evidence" value="ECO:0007669"/>
    <property type="project" value="UniProtKB-SubCell"/>
</dbReference>
<evidence type="ECO:0000256" key="2">
    <source>
        <dbReference type="ARBA" id="ARBA00004162"/>
    </source>
</evidence>
<dbReference type="PANTHER" id="PTHR35091">
    <property type="entry name" value="FLAGELLAR PROTEIN FLIL"/>
    <property type="match status" value="1"/>
</dbReference>
<gene>
    <name evidence="11" type="primary">fliL</name>
    <name evidence="11" type="ORF">jaqu_40800</name>
</gene>
<proteinExistence type="inferred from homology"/>
<dbReference type="Pfam" id="PF03748">
    <property type="entry name" value="FliL"/>
    <property type="match status" value="1"/>
</dbReference>
<evidence type="ECO:0000256" key="3">
    <source>
        <dbReference type="ARBA" id="ARBA00008281"/>
    </source>
</evidence>
<dbReference type="GO" id="GO:0071978">
    <property type="term" value="P:bacterial-type flagellum-dependent swarming motility"/>
    <property type="evidence" value="ECO:0007669"/>
    <property type="project" value="TreeGrafter"/>
</dbReference>
<evidence type="ECO:0000256" key="1">
    <source>
        <dbReference type="ARBA" id="ARBA00002254"/>
    </source>
</evidence>
<dbReference type="PANTHER" id="PTHR35091:SF2">
    <property type="entry name" value="FLAGELLAR PROTEIN FLIL"/>
    <property type="match status" value="1"/>
</dbReference>
<dbReference type="PATRIC" id="fig|935700.4.peg.4206"/>
<dbReference type="OrthoDB" id="7619358at2"/>
<evidence type="ECO:0000313" key="11">
    <source>
        <dbReference type="EMBL" id="KIT14286.1"/>
    </source>
</evidence>
<evidence type="ECO:0000256" key="10">
    <source>
        <dbReference type="RuleBase" id="RU364125"/>
    </source>
</evidence>
<name>A0A0D1EBN4_9RHOB</name>
<dbReference type="RefSeq" id="WP_043920837.1">
    <property type="nucleotide sequence ID" value="NZ_FZPF01000001.1"/>
</dbReference>
<dbReference type="Proteomes" id="UP000032232">
    <property type="component" value="Unassembled WGS sequence"/>
</dbReference>
<keyword evidence="6 10" id="KW-0812">Transmembrane</keyword>
<keyword evidence="5 10" id="KW-0145">Chemotaxis</keyword>
<evidence type="ECO:0000256" key="9">
    <source>
        <dbReference type="ARBA" id="ARBA00023136"/>
    </source>
</evidence>
<evidence type="ECO:0000256" key="6">
    <source>
        <dbReference type="ARBA" id="ARBA00022692"/>
    </source>
</evidence>
<evidence type="ECO:0000256" key="7">
    <source>
        <dbReference type="ARBA" id="ARBA00022779"/>
    </source>
</evidence>
<comment type="function">
    <text evidence="1 10">Controls the rotational direction of flagella during chemotaxis.</text>
</comment>
<keyword evidence="7 10" id="KW-0283">Flagellar rotation</keyword>
<sequence>MAETDEIASEEAPPKRGKKGLIVIVVLALVAGAGGWFAISSGALDGLLALSDEEHAEEEESVARAPAPADANVVFVDMPPISVSVGTGGRDRQLRMQAVLEVTPDAASHVEGLLPRLQDGFLGYLRAIGPAPLEEEAGLLRIRAQMLRRARMIAGPEGVRNVLVTDFILN</sequence>
<feature type="transmembrane region" description="Helical" evidence="10">
    <location>
        <begin position="21"/>
        <end position="39"/>
    </location>
</feature>
<comment type="subcellular location">
    <subcellularLocation>
        <location evidence="10">Cell inner membrane</location>
    </subcellularLocation>
    <subcellularLocation>
        <location evidence="2">Cell membrane</location>
        <topology evidence="2">Single-pass membrane protein</topology>
    </subcellularLocation>
</comment>
<dbReference type="GO" id="GO:0009425">
    <property type="term" value="C:bacterial-type flagellum basal body"/>
    <property type="evidence" value="ECO:0007669"/>
    <property type="project" value="InterPro"/>
</dbReference>
<comment type="caution">
    <text evidence="11">The sequence shown here is derived from an EMBL/GenBank/DDBJ whole genome shotgun (WGS) entry which is preliminary data.</text>
</comment>